<name>A0A1A5YQM8_9BACL</name>
<evidence type="ECO:0000256" key="2">
    <source>
        <dbReference type="ARBA" id="ARBA00022729"/>
    </source>
</evidence>
<evidence type="ECO:0000256" key="8">
    <source>
        <dbReference type="SAM" id="SignalP"/>
    </source>
</evidence>
<dbReference type="OrthoDB" id="9812878at2"/>
<dbReference type="Gene3D" id="3.40.190.10">
    <property type="entry name" value="Periplasmic binding protein-like II"/>
    <property type="match status" value="2"/>
</dbReference>
<reference evidence="9 10" key="1">
    <citation type="submission" date="2016-05" db="EMBL/GenBank/DDBJ databases">
        <title>Paenibacillus oryzae. sp. nov., isolated from the rice root.</title>
        <authorList>
            <person name="Zhang J."/>
            <person name="Zhang X."/>
        </authorList>
    </citation>
    <scope>NUCLEOTIDE SEQUENCE [LARGE SCALE GENOMIC DNA]</scope>
    <source>
        <strain evidence="9 10">1DrF-4</strain>
    </source>
</reference>
<dbReference type="Pfam" id="PF03180">
    <property type="entry name" value="Lipoprotein_9"/>
    <property type="match status" value="1"/>
</dbReference>
<evidence type="ECO:0000256" key="1">
    <source>
        <dbReference type="ARBA" id="ARBA00004635"/>
    </source>
</evidence>
<comment type="subcellular location">
    <subcellularLocation>
        <location evidence="1">Membrane</location>
        <topology evidence="1">Lipid-anchor</topology>
    </subcellularLocation>
</comment>
<evidence type="ECO:0000313" key="10">
    <source>
        <dbReference type="Proteomes" id="UP000092024"/>
    </source>
</evidence>
<dbReference type="STRING" id="1844972.A7K91_08740"/>
<feature type="lipid moiety-binding region" description="S-diacylglycerol cysteine" evidence="7">
    <location>
        <position position="21"/>
    </location>
</feature>
<proteinExistence type="inferred from homology"/>
<feature type="signal peptide" evidence="8">
    <location>
        <begin position="1"/>
        <end position="22"/>
    </location>
</feature>
<evidence type="ECO:0000313" key="9">
    <source>
        <dbReference type="EMBL" id="OBR67869.1"/>
    </source>
</evidence>
<dbReference type="PANTHER" id="PTHR30429:SF0">
    <property type="entry name" value="METHIONINE-BINDING LIPOPROTEIN METQ"/>
    <property type="match status" value="1"/>
</dbReference>
<dbReference type="PROSITE" id="PS51257">
    <property type="entry name" value="PROKAR_LIPOPROTEIN"/>
    <property type="match status" value="1"/>
</dbReference>
<evidence type="ECO:0000256" key="7">
    <source>
        <dbReference type="PIRSR" id="PIRSR002854-1"/>
    </source>
</evidence>
<keyword evidence="10" id="KW-1185">Reference proteome</keyword>
<accession>A0A1A5YQM8</accession>
<gene>
    <name evidence="9" type="ORF">A7K91_08740</name>
</gene>
<evidence type="ECO:0000256" key="3">
    <source>
        <dbReference type="ARBA" id="ARBA00023136"/>
    </source>
</evidence>
<dbReference type="PANTHER" id="PTHR30429">
    <property type="entry name" value="D-METHIONINE-BINDING LIPOPROTEIN METQ"/>
    <property type="match status" value="1"/>
</dbReference>
<dbReference type="RefSeq" id="WP_068680322.1">
    <property type="nucleotide sequence ID" value="NZ_LYPA01000031.1"/>
</dbReference>
<feature type="chain" id="PRO_5038813683" description="Lipoprotein" evidence="8">
    <location>
        <begin position="23"/>
        <end position="282"/>
    </location>
</feature>
<keyword evidence="5 6" id="KW-0449">Lipoprotein</keyword>
<comment type="similarity">
    <text evidence="6">Belongs to the nlpA lipoprotein family.</text>
</comment>
<evidence type="ECO:0000256" key="4">
    <source>
        <dbReference type="ARBA" id="ARBA00023139"/>
    </source>
</evidence>
<dbReference type="SUPFAM" id="SSF53850">
    <property type="entry name" value="Periplasmic binding protein-like II"/>
    <property type="match status" value="1"/>
</dbReference>
<keyword evidence="4" id="KW-0564">Palmitate</keyword>
<evidence type="ECO:0000256" key="5">
    <source>
        <dbReference type="ARBA" id="ARBA00023288"/>
    </source>
</evidence>
<protein>
    <recommendedName>
        <fullName evidence="6">Lipoprotein</fullName>
    </recommendedName>
</protein>
<keyword evidence="2 8" id="KW-0732">Signal</keyword>
<organism evidence="9 10">
    <name type="scientific">Paenibacillus oryzae</name>
    <dbReference type="NCBI Taxonomy" id="1844972"/>
    <lineage>
        <taxon>Bacteria</taxon>
        <taxon>Bacillati</taxon>
        <taxon>Bacillota</taxon>
        <taxon>Bacilli</taxon>
        <taxon>Bacillales</taxon>
        <taxon>Paenibacillaceae</taxon>
        <taxon>Paenibacillus</taxon>
    </lineage>
</organism>
<keyword evidence="3" id="KW-0472">Membrane</keyword>
<comment type="caution">
    <text evidence="9">The sequence shown here is derived from an EMBL/GenBank/DDBJ whole genome shotgun (WGS) entry which is preliminary data.</text>
</comment>
<evidence type="ECO:0000256" key="6">
    <source>
        <dbReference type="PIRNR" id="PIRNR002854"/>
    </source>
</evidence>
<dbReference type="EMBL" id="LYPA01000031">
    <property type="protein sequence ID" value="OBR67869.1"/>
    <property type="molecule type" value="Genomic_DNA"/>
</dbReference>
<dbReference type="Proteomes" id="UP000092024">
    <property type="component" value="Unassembled WGS sequence"/>
</dbReference>
<dbReference type="InterPro" id="IPR004872">
    <property type="entry name" value="Lipoprotein_NlpA"/>
</dbReference>
<dbReference type="PIRSF" id="PIRSF002854">
    <property type="entry name" value="MetQ"/>
    <property type="match status" value="1"/>
</dbReference>
<dbReference type="GO" id="GO:0016020">
    <property type="term" value="C:membrane"/>
    <property type="evidence" value="ECO:0007669"/>
    <property type="project" value="UniProtKB-SubCell"/>
</dbReference>
<dbReference type="AlphaFoldDB" id="A0A1A5YQM8"/>
<sequence>MSQYLRTSVLLLAILLIAAGCGQGNGKQEGAQGGAVTDAPKQEETHIKVASLIPPMTEVLELVKPKLEEEGIHMEIVVLSDNTQPNTALKNKEVDANFFQHTPYMKSFNENNDATLAPVREIYHAIYGAYSKRYASIEELPDGASIGIANDPANTGRTLALLDKAGLIKLADGVGYNGTMEDIVDNARGFKFQEVDLLMLARVIDDLDLVAMYPAYAKPLNLTPKDALIVEGEESPFAITLVAREDNKDSAAIQRLAELMTSEEVKTFFEENYSDSVMPAFK</sequence>